<keyword evidence="5" id="KW-0732">Signal</keyword>
<evidence type="ECO:0000256" key="3">
    <source>
        <dbReference type="ARBA" id="ARBA00023237"/>
    </source>
</evidence>
<dbReference type="InterPro" id="IPR006665">
    <property type="entry name" value="OmpA-like"/>
</dbReference>
<dbReference type="InterPro" id="IPR036737">
    <property type="entry name" value="OmpA-like_sf"/>
</dbReference>
<dbReference type="RefSeq" id="WP_101942253.1">
    <property type="nucleotide sequence ID" value="NZ_JABCSC020000002.1"/>
</dbReference>
<dbReference type="PANTHER" id="PTHR30329:SF21">
    <property type="entry name" value="LIPOPROTEIN YIAD-RELATED"/>
    <property type="match status" value="1"/>
</dbReference>
<dbReference type="CDD" id="cd07185">
    <property type="entry name" value="OmpA_C-like"/>
    <property type="match status" value="1"/>
</dbReference>
<protein>
    <submittedName>
        <fullName evidence="7">OmpA family protein</fullName>
    </submittedName>
</protein>
<dbReference type="Gene3D" id="3.30.1330.60">
    <property type="entry name" value="OmpA-like domain"/>
    <property type="match status" value="1"/>
</dbReference>
<evidence type="ECO:0000313" key="7">
    <source>
        <dbReference type="EMBL" id="NSL55606.1"/>
    </source>
</evidence>
<dbReference type="Proteomes" id="UP000778523">
    <property type="component" value="Unassembled WGS sequence"/>
</dbReference>
<dbReference type="PANTHER" id="PTHR30329">
    <property type="entry name" value="STATOR ELEMENT OF FLAGELLAR MOTOR COMPLEX"/>
    <property type="match status" value="1"/>
</dbReference>
<evidence type="ECO:0000256" key="1">
    <source>
        <dbReference type="ARBA" id="ARBA00004442"/>
    </source>
</evidence>
<sequence length="261" mass="28127">MKIPHLLLLSTLLACSVTSHAQTTPAAPAAAERPVVVSGTVPDEATRQAILGKLRTLYGNDRVVDQLGIGKVSAPPNWSDYVQKLITEDLKQVRNGELDVNGNSLSIRGDVGSQQEVEQLPAQLAARLNPTYQVRSGLRVGTNEQQVLDKALANRIVEFDQGSAILTPRGSQLLDEMLSAIKQLGDRSIQIIGHTDSSGRPEANAMLSQARADSVRQYLVQHGLASTQLISIGKGSLEPVASNNTAEGRARNRRIEFRIAN</sequence>
<dbReference type="PRINTS" id="PR01021">
    <property type="entry name" value="OMPADOMAIN"/>
</dbReference>
<feature type="chain" id="PRO_5046639839" evidence="5">
    <location>
        <begin position="22"/>
        <end position="261"/>
    </location>
</feature>
<comment type="subcellular location">
    <subcellularLocation>
        <location evidence="1">Cell outer membrane</location>
    </subcellularLocation>
</comment>
<dbReference type="PROSITE" id="PS51257">
    <property type="entry name" value="PROKAR_LIPOPROTEIN"/>
    <property type="match status" value="1"/>
</dbReference>
<reference evidence="7 8" key="1">
    <citation type="submission" date="2020-06" db="EMBL/GenBank/DDBJ databases">
        <title>Draft genome of Uliginosibacterium sp. IMCC34675.</title>
        <authorList>
            <person name="Song J."/>
        </authorList>
    </citation>
    <scope>NUCLEOTIDE SEQUENCE [LARGE SCALE GENOMIC DNA]</scope>
    <source>
        <strain evidence="7 8">IMCC34675</strain>
    </source>
</reference>
<feature type="signal peptide" evidence="5">
    <location>
        <begin position="1"/>
        <end position="21"/>
    </location>
</feature>
<dbReference type="PROSITE" id="PS51123">
    <property type="entry name" value="OMPA_2"/>
    <property type="match status" value="1"/>
</dbReference>
<comment type="caution">
    <text evidence="7">The sequence shown here is derived from an EMBL/GenBank/DDBJ whole genome shotgun (WGS) entry which is preliminary data.</text>
</comment>
<evidence type="ECO:0000259" key="6">
    <source>
        <dbReference type="PROSITE" id="PS51123"/>
    </source>
</evidence>
<keyword evidence="2 4" id="KW-0472">Membrane</keyword>
<evidence type="ECO:0000256" key="2">
    <source>
        <dbReference type="ARBA" id="ARBA00023136"/>
    </source>
</evidence>
<dbReference type="SUPFAM" id="SSF103088">
    <property type="entry name" value="OmpA-like"/>
    <property type="match status" value="1"/>
</dbReference>
<evidence type="ECO:0000256" key="4">
    <source>
        <dbReference type="PROSITE-ProRule" id="PRU00473"/>
    </source>
</evidence>
<gene>
    <name evidence="7" type="ORF">HJ583_011265</name>
</gene>
<evidence type="ECO:0000256" key="5">
    <source>
        <dbReference type="SAM" id="SignalP"/>
    </source>
</evidence>
<name>A0ABX2IFS2_9RHOO</name>
<evidence type="ECO:0000313" key="8">
    <source>
        <dbReference type="Proteomes" id="UP000778523"/>
    </source>
</evidence>
<dbReference type="Pfam" id="PF00691">
    <property type="entry name" value="OmpA"/>
    <property type="match status" value="1"/>
</dbReference>
<accession>A0ABX2IFS2</accession>
<dbReference type="InterPro" id="IPR006664">
    <property type="entry name" value="OMP_bac"/>
</dbReference>
<organism evidence="7 8">
    <name type="scientific">Uliginosibacterium aquaticum</name>
    <dbReference type="NCBI Taxonomy" id="2731212"/>
    <lineage>
        <taxon>Bacteria</taxon>
        <taxon>Pseudomonadati</taxon>
        <taxon>Pseudomonadota</taxon>
        <taxon>Betaproteobacteria</taxon>
        <taxon>Rhodocyclales</taxon>
        <taxon>Zoogloeaceae</taxon>
        <taxon>Uliginosibacterium</taxon>
    </lineage>
</organism>
<proteinExistence type="predicted"/>
<dbReference type="Gene3D" id="3.40.1520.20">
    <property type="match status" value="1"/>
</dbReference>
<keyword evidence="8" id="KW-1185">Reference proteome</keyword>
<dbReference type="InterPro" id="IPR050330">
    <property type="entry name" value="Bact_OuterMem_StrucFunc"/>
</dbReference>
<dbReference type="EMBL" id="JABCSC020000002">
    <property type="protein sequence ID" value="NSL55606.1"/>
    <property type="molecule type" value="Genomic_DNA"/>
</dbReference>
<feature type="domain" description="OmpA-like" evidence="6">
    <location>
        <begin position="146"/>
        <end position="261"/>
    </location>
</feature>
<keyword evidence="3" id="KW-0998">Cell outer membrane</keyword>